<dbReference type="EMBL" id="LUKF01000002">
    <property type="protein sequence ID" value="KYG70196.1"/>
    <property type="molecule type" value="Genomic_DNA"/>
</dbReference>
<dbReference type="GO" id="GO:0071972">
    <property type="term" value="F:peptidoglycan L,D-transpeptidase activity"/>
    <property type="evidence" value="ECO:0007669"/>
    <property type="project" value="TreeGrafter"/>
</dbReference>
<dbReference type="GO" id="GO:0008658">
    <property type="term" value="F:penicillin binding"/>
    <property type="evidence" value="ECO:0007669"/>
    <property type="project" value="InterPro"/>
</dbReference>
<keyword evidence="11 15" id="KW-1133">Transmembrane helix</keyword>
<gene>
    <name evidence="18" type="ORF">AZI85_13675</name>
</gene>
<dbReference type="GO" id="GO:0006508">
    <property type="term" value="P:proteolysis"/>
    <property type="evidence" value="ECO:0007669"/>
    <property type="project" value="UniProtKB-KW"/>
</dbReference>
<evidence type="ECO:0000256" key="7">
    <source>
        <dbReference type="ARBA" id="ARBA00022692"/>
    </source>
</evidence>
<dbReference type="Pfam" id="PF03717">
    <property type="entry name" value="PBP_dimer"/>
    <property type="match status" value="1"/>
</dbReference>
<dbReference type="InterPro" id="IPR050515">
    <property type="entry name" value="Beta-lactam/transpept"/>
</dbReference>
<dbReference type="SUPFAM" id="SSF56601">
    <property type="entry name" value="beta-lactamase/transpeptidase-like"/>
    <property type="match status" value="1"/>
</dbReference>
<dbReference type="Gene3D" id="3.40.710.10">
    <property type="entry name" value="DD-peptidase/beta-lactamase superfamily"/>
    <property type="match status" value="1"/>
</dbReference>
<proteinExistence type="predicted"/>
<feature type="region of interest" description="Disordered" evidence="14">
    <location>
        <begin position="644"/>
        <end position="663"/>
    </location>
</feature>
<feature type="domain" description="Penicillin-binding protein dimerisation" evidence="17">
    <location>
        <begin position="61"/>
        <end position="236"/>
    </location>
</feature>
<keyword evidence="6" id="KW-0645">Protease</keyword>
<dbReference type="InterPro" id="IPR005311">
    <property type="entry name" value="PBP_dimer"/>
</dbReference>
<comment type="caution">
    <text evidence="18">The sequence shown here is derived from an EMBL/GenBank/DDBJ whole genome shotgun (WGS) entry which is preliminary data.</text>
</comment>
<comment type="subcellular location">
    <subcellularLocation>
        <location evidence="2">Cell membrane</location>
    </subcellularLocation>
    <subcellularLocation>
        <location evidence="1">Membrane</location>
        <topology evidence="1">Single-pass membrane protein</topology>
    </subcellularLocation>
</comment>
<reference evidence="18 19" key="1">
    <citation type="submission" date="2016-03" db="EMBL/GenBank/DDBJ databases">
        <authorList>
            <person name="Ploux O."/>
        </authorList>
    </citation>
    <scope>NUCLEOTIDE SEQUENCE [LARGE SCALE GENOMIC DNA]</scope>
    <source>
        <strain evidence="18 19">BER2</strain>
    </source>
</reference>
<keyword evidence="8" id="KW-0378">Hydrolase</keyword>
<dbReference type="Proteomes" id="UP000075391">
    <property type="component" value="Unassembled WGS sequence"/>
</dbReference>
<dbReference type="AlphaFoldDB" id="A0A150WUY7"/>
<feature type="domain" description="Penicillin-binding protein transpeptidase" evidence="16">
    <location>
        <begin position="281"/>
        <end position="625"/>
    </location>
</feature>
<evidence type="ECO:0000256" key="10">
    <source>
        <dbReference type="ARBA" id="ARBA00022984"/>
    </source>
</evidence>
<evidence type="ECO:0000259" key="17">
    <source>
        <dbReference type="Pfam" id="PF03717"/>
    </source>
</evidence>
<evidence type="ECO:0000256" key="14">
    <source>
        <dbReference type="SAM" id="MobiDB-lite"/>
    </source>
</evidence>
<dbReference type="Gene3D" id="3.30.1390.30">
    <property type="entry name" value="Penicillin-binding protein 2a, domain 3"/>
    <property type="match status" value="1"/>
</dbReference>
<dbReference type="InterPro" id="IPR001460">
    <property type="entry name" value="PCN-bd_Tpept"/>
</dbReference>
<dbReference type="Gene3D" id="3.90.1310.10">
    <property type="entry name" value="Penicillin-binding protein 2a (Domain 2)"/>
    <property type="match status" value="1"/>
</dbReference>
<evidence type="ECO:0000259" key="16">
    <source>
        <dbReference type="Pfam" id="PF00905"/>
    </source>
</evidence>
<evidence type="ECO:0000256" key="6">
    <source>
        <dbReference type="ARBA" id="ARBA00022670"/>
    </source>
</evidence>
<evidence type="ECO:0000256" key="3">
    <source>
        <dbReference type="ARBA" id="ARBA00022475"/>
    </source>
</evidence>
<dbReference type="GO" id="GO:0009002">
    <property type="term" value="F:serine-type D-Ala-D-Ala carboxypeptidase activity"/>
    <property type="evidence" value="ECO:0007669"/>
    <property type="project" value="InterPro"/>
</dbReference>
<dbReference type="GO" id="GO:0008360">
    <property type="term" value="P:regulation of cell shape"/>
    <property type="evidence" value="ECO:0007669"/>
    <property type="project" value="UniProtKB-KW"/>
</dbReference>
<protein>
    <submittedName>
        <fullName evidence="18">Penicillin-binding protein 2</fullName>
    </submittedName>
</protein>
<accession>A0A150WUY7</accession>
<dbReference type="GO" id="GO:0005886">
    <property type="term" value="C:plasma membrane"/>
    <property type="evidence" value="ECO:0007669"/>
    <property type="project" value="UniProtKB-SubCell"/>
</dbReference>
<evidence type="ECO:0000256" key="5">
    <source>
        <dbReference type="ARBA" id="ARBA00022645"/>
    </source>
</evidence>
<keyword evidence="13" id="KW-0961">Cell wall biogenesis/degradation</keyword>
<name>A0A150WUY7_BDEBC</name>
<organism evidence="18 19">
    <name type="scientific">Bdellovibrio bacteriovorus</name>
    <dbReference type="NCBI Taxonomy" id="959"/>
    <lineage>
        <taxon>Bacteria</taxon>
        <taxon>Pseudomonadati</taxon>
        <taxon>Bdellovibrionota</taxon>
        <taxon>Bdellovibrionia</taxon>
        <taxon>Bdellovibrionales</taxon>
        <taxon>Pseudobdellovibrionaceae</taxon>
        <taxon>Bdellovibrio</taxon>
    </lineage>
</organism>
<evidence type="ECO:0000313" key="19">
    <source>
        <dbReference type="Proteomes" id="UP000075391"/>
    </source>
</evidence>
<evidence type="ECO:0000256" key="2">
    <source>
        <dbReference type="ARBA" id="ARBA00004236"/>
    </source>
</evidence>
<evidence type="ECO:0000256" key="11">
    <source>
        <dbReference type="ARBA" id="ARBA00022989"/>
    </source>
</evidence>
<dbReference type="InterPro" id="IPR012338">
    <property type="entry name" value="Beta-lactam/transpept-like"/>
</dbReference>
<sequence length="663" mass="73705">MSTYVSNPDEAKEYHSRYKIFYIAIAFALTIFSIRLWYLQVISGNELREFSEKNRIKQNKITAPRGLMLDRDGKVLVENLPGFEAILSPQYIENLEELSKTVGPVLGMEPDKVVLKVTKSRRQNGPFAQIRLKENLSREEVFRLKRMRLDTPGLEIRESIVRYYPLKDNGAQLFGYVGEISKRQLPVLNELYKGTLLFEQGDIIGKSGLEETLEKDIRGADGVSFIQVDAHGRETVTQTPNIYGEQIKDLIPVHGNNAVLTIDRDIQEAAFKSFMALNRIGAVVAMRTNGEILAWVSTPSFDPNEFSTGISAQTWSRLINDPFKPLRNKVIQDHNSPGSTFKPLVAVPALQEKVITPTTIVSAPGVFYFGRRPYHDHLKGGHGNITVYEALERSSNVFFYKMGIALGVDKMYDYISLLGIGQKTGIELSREVSGTMPNSAWKKATVGEEWQPGENLSTAIGQGFVNVTPLSMAIAYNSIGTEGKVVKPFLVRKIIDQDGKVLRENFPQVVRDLQQTQPNGVHISPETFKVVKEGMRRVANGDRGTAKHWKVPGVQMAGKTGTAQVMGFSADQIYAKCESRPIHMRHHGWFVAFAPADNPEITIAALAEHSCHGSTGAAPIVRDIVQAYFEKYHPEVIEAALKAKGQKRATAPTGPIPEPAEGE</sequence>
<evidence type="ECO:0000256" key="12">
    <source>
        <dbReference type="ARBA" id="ARBA00023136"/>
    </source>
</evidence>
<keyword evidence="12 15" id="KW-0472">Membrane</keyword>
<evidence type="ECO:0000256" key="8">
    <source>
        <dbReference type="ARBA" id="ARBA00022801"/>
    </source>
</evidence>
<evidence type="ECO:0000256" key="9">
    <source>
        <dbReference type="ARBA" id="ARBA00022960"/>
    </source>
</evidence>
<dbReference type="PANTHER" id="PTHR30627">
    <property type="entry name" value="PEPTIDOGLYCAN D,D-TRANSPEPTIDASE"/>
    <property type="match status" value="1"/>
</dbReference>
<evidence type="ECO:0000313" key="18">
    <source>
        <dbReference type="EMBL" id="KYG70196.1"/>
    </source>
</evidence>
<dbReference type="Pfam" id="PF00905">
    <property type="entry name" value="Transpeptidase"/>
    <property type="match status" value="1"/>
</dbReference>
<dbReference type="OrthoDB" id="5293884at2"/>
<keyword evidence="10" id="KW-0573">Peptidoglycan synthesis</keyword>
<dbReference type="InterPro" id="IPR017790">
    <property type="entry name" value="Penicillin-binding_protein_2"/>
</dbReference>
<dbReference type="NCBIfam" id="TIGR03423">
    <property type="entry name" value="pbp2_mrdA"/>
    <property type="match status" value="1"/>
</dbReference>
<keyword evidence="3" id="KW-1003">Cell membrane</keyword>
<keyword evidence="4" id="KW-0997">Cell inner membrane</keyword>
<dbReference type="InterPro" id="IPR036138">
    <property type="entry name" value="PBP_dimer_sf"/>
</dbReference>
<keyword evidence="7 15" id="KW-0812">Transmembrane</keyword>
<dbReference type="RefSeq" id="WP_063242688.1">
    <property type="nucleotide sequence ID" value="NZ_CP168967.1"/>
</dbReference>
<dbReference type="GO" id="GO:0071555">
    <property type="term" value="P:cell wall organization"/>
    <property type="evidence" value="ECO:0007669"/>
    <property type="project" value="UniProtKB-KW"/>
</dbReference>
<evidence type="ECO:0000256" key="1">
    <source>
        <dbReference type="ARBA" id="ARBA00004167"/>
    </source>
</evidence>
<feature type="compositionally biased region" description="Pro residues" evidence="14">
    <location>
        <begin position="654"/>
        <end position="663"/>
    </location>
</feature>
<dbReference type="GO" id="GO:0009252">
    <property type="term" value="P:peptidoglycan biosynthetic process"/>
    <property type="evidence" value="ECO:0007669"/>
    <property type="project" value="UniProtKB-KW"/>
</dbReference>
<dbReference type="PANTHER" id="PTHR30627:SF2">
    <property type="entry name" value="PEPTIDOGLYCAN D,D-TRANSPEPTIDASE MRDA"/>
    <property type="match status" value="1"/>
</dbReference>
<feature type="transmembrane region" description="Helical" evidence="15">
    <location>
        <begin position="20"/>
        <end position="38"/>
    </location>
</feature>
<dbReference type="SUPFAM" id="SSF56519">
    <property type="entry name" value="Penicillin binding protein dimerisation domain"/>
    <property type="match status" value="1"/>
</dbReference>
<evidence type="ECO:0000256" key="4">
    <source>
        <dbReference type="ARBA" id="ARBA00022519"/>
    </source>
</evidence>
<keyword evidence="9" id="KW-0133">Cell shape</keyword>
<evidence type="ECO:0000256" key="15">
    <source>
        <dbReference type="SAM" id="Phobius"/>
    </source>
</evidence>
<keyword evidence="5" id="KW-0121">Carboxypeptidase</keyword>
<evidence type="ECO:0000256" key="13">
    <source>
        <dbReference type="ARBA" id="ARBA00023316"/>
    </source>
</evidence>